<dbReference type="GeneID" id="72065430"/>
<dbReference type="RefSeq" id="XP_047840578.1">
    <property type="nucleotide sequence ID" value="XM_047984604.1"/>
</dbReference>
<dbReference type="SUPFAM" id="SSF54427">
    <property type="entry name" value="NTF2-like"/>
    <property type="match status" value="1"/>
</dbReference>
<gene>
    <name evidence="1" type="ORF">JDV02_003473</name>
</gene>
<sequence>MSSLAQAIEATTRGFLQSYVNASETKSMDALTAHVTDDCRRYIGPPAFLKARGAPSDFSMSNEEYAAEFNGMEHYSFEDHVMYDLIVDTQNRRAAARSEILIKFNSGETASRNFVWFLDFNEDGSKIVKIYVQLDVEEANKWIEDIKDLKTDIKNARPE</sequence>
<reference evidence="1" key="1">
    <citation type="submission" date="2021-11" db="EMBL/GenBank/DDBJ databases">
        <title>Purpureocillium_takamizusanense_genome.</title>
        <authorList>
            <person name="Nguyen N.-H."/>
        </authorList>
    </citation>
    <scope>NUCLEOTIDE SEQUENCE</scope>
    <source>
        <strain evidence="1">PT3</strain>
    </source>
</reference>
<proteinExistence type="predicted"/>
<dbReference type="AlphaFoldDB" id="A0A9Q8QD63"/>
<dbReference type="Proteomes" id="UP000829364">
    <property type="component" value="Chromosome 2"/>
</dbReference>
<dbReference type="Gene3D" id="3.10.450.50">
    <property type="match status" value="1"/>
</dbReference>
<evidence type="ECO:0000313" key="1">
    <source>
        <dbReference type="EMBL" id="UNI17097.1"/>
    </source>
</evidence>
<dbReference type="InterPro" id="IPR032710">
    <property type="entry name" value="NTF2-like_dom_sf"/>
</dbReference>
<name>A0A9Q8QD63_9HYPO</name>
<protein>
    <submittedName>
        <fullName evidence="1">Uncharacterized protein</fullName>
    </submittedName>
</protein>
<evidence type="ECO:0000313" key="2">
    <source>
        <dbReference type="Proteomes" id="UP000829364"/>
    </source>
</evidence>
<accession>A0A9Q8QD63</accession>
<dbReference type="OrthoDB" id="3758478at2759"/>
<dbReference type="EMBL" id="CP086355">
    <property type="protein sequence ID" value="UNI17097.1"/>
    <property type="molecule type" value="Genomic_DNA"/>
</dbReference>
<organism evidence="1 2">
    <name type="scientific">Purpureocillium takamizusanense</name>
    <dbReference type="NCBI Taxonomy" id="2060973"/>
    <lineage>
        <taxon>Eukaryota</taxon>
        <taxon>Fungi</taxon>
        <taxon>Dikarya</taxon>
        <taxon>Ascomycota</taxon>
        <taxon>Pezizomycotina</taxon>
        <taxon>Sordariomycetes</taxon>
        <taxon>Hypocreomycetidae</taxon>
        <taxon>Hypocreales</taxon>
        <taxon>Ophiocordycipitaceae</taxon>
        <taxon>Purpureocillium</taxon>
    </lineage>
</organism>
<keyword evidence="2" id="KW-1185">Reference proteome</keyword>
<dbReference type="KEGG" id="ptkz:JDV02_003473"/>